<reference evidence="16" key="1">
    <citation type="submission" date="2025-08" db="UniProtKB">
        <authorList>
            <consortium name="Ensembl"/>
        </authorList>
    </citation>
    <scope>IDENTIFICATION</scope>
</reference>
<dbReference type="PANTHER" id="PTHR11339">
    <property type="entry name" value="EXTRACELLULAR MATRIX GLYCOPROTEIN RELATED"/>
    <property type="match status" value="1"/>
</dbReference>
<dbReference type="PROSITE" id="PS51233">
    <property type="entry name" value="VWFD"/>
    <property type="match status" value="3"/>
</dbReference>
<feature type="compositionally biased region" description="Polar residues" evidence="12">
    <location>
        <begin position="2012"/>
        <end position="2026"/>
    </location>
</feature>
<keyword evidence="7" id="KW-0325">Glycoprotein</keyword>
<dbReference type="SMART" id="SM00832">
    <property type="entry name" value="C8"/>
    <property type="match status" value="3"/>
</dbReference>
<feature type="region of interest" description="Disordered" evidence="12">
    <location>
        <begin position="2281"/>
        <end position="2302"/>
    </location>
</feature>
<feature type="compositionally biased region" description="Low complexity" evidence="12">
    <location>
        <begin position="2285"/>
        <end position="2302"/>
    </location>
</feature>
<evidence type="ECO:0000256" key="8">
    <source>
        <dbReference type="ARBA" id="ARBA00063950"/>
    </source>
</evidence>
<feature type="compositionally biased region" description="Polar residues" evidence="12">
    <location>
        <begin position="1517"/>
        <end position="1531"/>
    </location>
</feature>
<feature type="compositionally biased region" description="Low complexity" evidence="12">
    <location>
        <begin position="1265"/>
        <end position="1322"/>
    </location>
</feature>
<feature type="compositionally biased region" description="Polar residues" evidence="12">
    <location>
        <begin position="1323"/>
        <end position="1337"/>
    </location>
</feature>
<dbReference type="FunFam" id="2.10.25.10:FF:000414">
    <property type="entry name" value="von Willebrand factor"/>
    <property type="match status" value="1"/>
</dbReference>
<keyword evidence="2" id="KW-0964">Secreted</keyword>
<reference evidence="16" key="2">
    <citation type="submission" date="2025-09" db="UniProtKB">
        <authorList>
            <consortium name="Ensembl"/>
        </authorList>
    </citation>
    <scope>IDENTIFICATION</scope>
</reference>
<feature type="region of interest" description="Disordered" evidence="12">
    <location>
        <begin position="1449"/>
        <end position="1531"/>
    </location>
</feature>
<feature type="compositionally biased region" description="Low complexity" evidence="12">
    <location>
        <begin position="1500"/>
        <end position="1510"/>
    </location>
</feature>
<feature type="compositionally biased region" description="Low complexity" evidence="12">
    <location>
        <begin position="2053"/>
        <end position="2101"/>
    </location>
</feature>
<feature type="region of interest" description="Disordered" evidence="12">
    <location>
        <begin position="1544"/>
        <end position="1770"/>
    </location>
</feature>
<dbReference type="InterPro" id="IPR006207">
    <property type="entry name" value="Cys_knot_C"/>
</dbReference>
<evidence type="ECO:0000313" key="17">
    <source>
        <dbReference type="Proteomes" id="UP000694407"/>
    </source>
</evidence>
<feature type="compositionally biased region" description="Polar residues" evidence="12">
    <location>
        <begin position="1346"/>
        <end position="1375"/>
    </location>
</feature>
<dbReference type="GO" id="GO:0031012">
    <property type="term" value="C:extracellular matrix"/>
    <property type="evidence" value="ECO:0007669"/>
    <property type="project" value="TreeGrafter"/>
</dbReference>
<keyword evidence="4" id="KW-0677">Repeat</keyword>
<evidence type="ECO:0000256" key="13">
    <source>
        <dbReference type="SAM" id="SignalP"/>
    </source>
</evidence>
<feature type="compositionally biased region" description="Low complexity" evidence="12">
    <location>
        <begin position="1630"/>
        <end position="1695"/>
    </location>
</feature>
<dbReference type="Pfam" id="PF08742">
    <property type="entry name" value="C8"/>
    <property type="match status" value="3"/>
</dbReference>
<evidence type="ECO:0000256" key="12">
    <source>
        <dbReference type="SAM" id="MobiDB-lite"/>
    </source>
</evidence>
<dbReference type="PROSITE" id="PS01225">
    <property type="entry name" value="CTCK_2"/>
    <property type="match status" value="1"/>
</dbReference>
<feature type="compositionally biased region" description="Low complexity" evidence="12">
    <location>
        <begin position="2658"/>
        <end position="2682"/>
    </location>
</feature>
<feature type="signal peptide" evidence="13">
    <location>
        <begin position="1"/>
        <end position="16"/>
    </location>
</feature>
<dbReference type="InterPro" id="IPR050780">
    <property type="entry name" value="Mucin_vWF_Thrombospondin_sf"/>
</dbReference>
<name>A0A8C5YWK4_MARMA</name>
<feature type="region of interest" description="Disordered" evidence="12">
    <location>
        <begin position="1804"/>
        <end position="1877"/>
    </location>
</feature>
<feature type="region of interest" description="Disordered" evidence="12">
    <location>
        <begin position="2693"/>
        <end position="2712"/>
    </location>
</feature>
<evidence type="ECO:0000313" key="16">
    <source>
        <dbReference type="Ensembl" id="ENSMMMP00000006235.1"/>
    </source>
</evidence>
<feature type="domain" description="VWFD" evidence="15">
    <location>
        <begin position="897"/>
        <end position="1068"/>
    </location>
</feature>
<keyword evidence="6" id="KW-1015">Disulfide bond</keyword>
<evidence type="ECO:0000256" key="7">
    <source>
        <dbReference type="ARBA" id="ARBA00023180"/>
    </source>
</evidence>
<dbReference type="SMART" id="SM00215">
    <property type="entry name" value="VWC_out"/>
    <property type="match status" value="2"/>
</dbReference>
<evidence type="ECO:0000256" key="5">
    <source>
        <dbReference type="ARBA" id="ARBA00023008"/>
    </source>
</evidence>
<dbReference type="Pfam" id="PF00094">
    <property type="entry name" value="VWD"/>
    <property type="match status" value="4"/>
</dbReference>
<evidence type="ECO:0000256" key="4">
    <source>
        <dbReference type="ARBA" id="ARBA00022737"/>
    </source>
</evidence>
<dbReference type="InterPro" id="IPR014853">
    <property type="entry name" value="VWF/SSPO/ZAN-like_Cys-rich_dom"/>
</dbReference>
<feature type="region of interest" description="Disordered" evidence="12">
    <location>
        <begin position="1944"/>
        <end position="2026"/>
    </location>
</feature>
<accession>A0A8C5YWK4</accession>
<dbReference type="GeneTree" id="ENSGT00940000161708"/>
<dbReference type="CDD" id="cd19941">
    <property type="entry name" value="TIL"/>
    <property type="match status" value="3"/>
</dbReference>
<feature type="compositionally biased region" description="Low complexity" evidence="12">
    <location>
        <begin position="2591"/>
        <end position="2611"/>
    </location>
</feature>
<evidence type="ECO:0000256" key="1">
    <source>
        <dbReference type="ARBA" id="ARBA00004613"/>
    </source>
</evidence>
<feature type="compositionally biased region" description="Polar residues" evidence="12">
    <location>
        <begin position="1720"/>
        <end position="1750"/>
    </location>
</feature>
<evidence type="ECO:0000256" key="2">
    <source>
        <dbReference type="ARBA" id="ARBA00022525"/>
    </source>
</evidence>
<dbReference type="Proteomes" id="UP000694407">
    <property type="component" value="Unplaced"/>
</dbReference>
<dbReference type="PANTHER" id="PTHR11339:SF264">
    <property type="entry name" value="MUCIN-6"/>
    <property type="match status" value="1"/>
</dbReference>
<keyword evidence="5" id="KW-0186">Copper</keyword>
<dbReference type="SUPFAM" id="SSF57567">
    <property type="entry name" value="Serine protease inhibitors"/>
    <property type="match status" value="3"/>
</dbReference>
<evidence type="ECO:0000256" key="6">
    <source>
        <dbReference type="ARBA" id="ARBA00023157"/>
    </source>
</evidence>
<dbReference type="Gene3D" id="2.10.25.10">
    <property type="entry name" value="Laminin"/>
    <property type="match status" value="3"/>
</dbReference>
<feature type="region of interest" description="Disordered" evidence="12">
    <location>
        <begin position="2333"/>
        <end position="2361"/>
    </location>
</feature>
<feature type="compositionally biased region" description="Polar residues" evidence="12">
    <location>
        <begin position="1696"/>
        <end position="1710"/>
    </location>
</feature>
<feature type="compositionally biased region" description="Low complexity" evidence="12">
    <location>
        <begin position="2204"/>
        <end position="2217"/>
    </location>
</feature>
<keyword evidence="17" id="KW-1185">Reference proteome</keyword>
<dbReference type="InterPro" id="IPR001846">
    <property type="entry name" value="VWF_type-D"/>
</dbReference>
<evidence type="ECO:0000256" key="9">
    <source>
        <dbReference type="ARBA" id="ARBA00064609"/>
    </source>
</evidence>
<evidence type="ECO:0000256" key="11">
    <source>
        <dbReference type="PROSITE-ProRule" id="PRU00039"/>
    </source>
</evidence>
<feature type="compositionally biased region" description="Low complexity" evidence="12">
    <location>
        <begin position="1452"/>
        <end position="1485"/>
    </location>
</feature>
<feature type="compositionally biased region" description="Low complexity" evidence="12">
    <location>
        <begin position="1947"/>
        <end position="1980"/>
    </location>
</feature>
<feature type="chain" id="PRO_5034709916" description="Mucin-2" evidence="13">
    <location>
        <begin position="17"/>
        <end position="2842"/>
    </location>
</feature>
<dbReference type="SMART" id="SM00216">
    <property type="entry name" value="VWD"/>
    <property type="match status" value="3"/>
</dbReference>
<feature type="domain" description="CTCK" evidence="14">
    <location>
        <begin position="2752"/>
        <end position="2841"/>
    </location>
</feature>
<comment type="subunit">
    <text evidence="8">Homomultimer; disulfide-linked. The N- and C-terminus mediate their assembly into higher order structures to form filaments. The CTCK domains of two polypeptides associate in the endoplasmic reticulum to generate intermolecularly disulfide-bonded dimers. These dimers progress to the Golgi apparatus, which is a more acidic environment than the endoplasmic reticulum. Under acidic conditions, the N-termini form non-covalent intermolecular interactions that juxtapose assemblies from different CTCK-linked dimers to produce long, disulfide-linked polymers that remain highly compact until secretion.</text>
</comment>
<dbReference type="InterPro" id="IPR002919">
    <property type="entry name" value="TIL_dom"/>
</dbReference>
<organism evidence="16 17">
    <name type="scientific">Marmota marmota marmota</name>
    <name type="common">Alpine marmot</name>
    <dbReference type="NCBI Taxonomy" id="9994"/>
    <lineage>
        <taxon>Eukaryota</taxon>
        <taxon>Metazoa</taxon>
        <taxon>Chordata</taxon>
        <taxon>Craniata</taxon>
        <taxon>Vertebrata</taxon>
        <taxon>Euteleostomi</taxon>
        <taxon>Mammalia</taxon>
        <taxon>Eutheria</taxon>
        <taxon>Euarchontoglires</taxon>
        <taxon>Glires</taxon>
        <taxon>Rodentia</taxon>
        <taxon>Sciuromorpha</taxon>
        <taxon>Sciuridae</taxon>
        <taxon>Xerinae</taxon>
        <taxon>Marmotini</taxon>
        <taxon>Marmota</taxon>
    </lineage>
</organism>
<evidence type="ECO:0000256" key="10">
    <source>
        <dbReference type="ARBA" id="ARBA00067534"/>
    </source>
</evidence>
<feature type="compositionally biased region" description="Polar residues" evidence="12">
    <location>
        <begin position="2631"/>
        <end position="2640"/>
    </location>
</feature>
<evidence type="ECO:0000259" key="15">
    <source>
        <dbReference type="PROSITE" id="PS51233"/>
    </source>
</evidence>
<dbReference type="InterPro" id="IPR036084">
    <property type="entry name" value="Ser_inhib-like_sf"/>
</dbReference>
<feature type="compositionally biased region" description="Low complexity" evidence="12">
    <location>
        <begin position="1384"/>
        <end position="1397"/>
    </location>
</feature>
<feature type="compositionally biased region" description="Low complexity" evidence="12">
    <location>
        <begin position="1558"/>
        <end position="1606"/>
    </location>
</feature>
<comment type="subunit">
    <text evidence="9">Homomultimer; disulfide-linked. The N- and C-terminus mediate their assembly into higher order structures to form filaments. The CTCK domains of two polypeptides associate in the endoplasmic reticulum to generate intermolecularly disulfide-bonded dimers. These dimers progress to the Golgi apparatus, which is a more acidic environment than the endoplasmic reticulum. Under acidic conditions, the N-termini form non-covalent intermolecular interactions that juxtapose assemblies of the third VWD domain (VWD3) from different CTCK-linked dimers. The VWD3 assemblies then become disulfide bonded to one another to produce long, disulfide-linked polymers that remain highly compact until secretion. Interacts with FCGBP. Interacts with AGR2; disulfide-linked.</text>
</comment>
<dbReference type="FunFam" id="2.10.25.10:FF:000674">
    <property type="entry name" value="Mucin-2"/>
    <property type="match status" value="1"/>
</dbReference>
<feature type="domain" description="VWFD" evidence="15">
    <location>
        <begin position="427"/>
        <end position="610"/>
    </location>
</feature>
<proteinExistence type="predicted"/>
<dbReference type="Pfam" id="PF01826">
    <property type="entry name" value="TIL"/>
    <property type="match status" value="2"/>
</dbReference>
<feature type="compositionally biased region" description="Low complexity" evidence="12">
    <location>
        <begin position="2125"/>
        <end position="2190"/>
    </location>
</feature>
<evidence type="ECO:0000259" key="14">
    <source>
        <dbReference type="PROSITE" id="PS01225"/>
    </source>
</evidence>
<feature type="region of interest" description="Disordered" evidence="12">
    <location>
        <begin position="2039"/>
        <end position="2217"/>
    </location>
</feature>
<dbReference type="Ensembl" id="ENSMMMT00000007079.1">
    <property type="protein sequence ID" value="ENSMMMP00000006235.1"/>
    <property type="gene ID" value="ENSMMMG00000005298.1"/>
</dbReference>
<sequence length="2842" mass="299905">TMVGLWLLLLLPHGGALLSTGEWGQADPPEALKKGWCSSWGAGHFSTFDHHAYDFLGTCNYIFAASCKGASPTFSIQLRRGADGNISRIIVELGSSVVTVNETTISIKDIGVVSLPYTSHGLQITPYGQSVQMVAKQVELELVVMWGPDAHLMVRTGGLDGGGPGSRSEWPGQLGRSPSCTPWGPAAPTLQVLVERKYMGQMCGLCGNFDGKTANEFLSEDGKLLEPYKYAALQKLDDPNEICTFEAIPRPPVLQWSAAQVGICTQLLTLVSPECDVPKKPLVLSCQVDMATCAQPGQQNCSCATLSEYSRRCSMAHRPVSNWRGPGLCSVGQCPANQVYQECGTACIRTCSNPQHSCSSPCTFGCFCPKGMVLNDLSNNHTCVPVSQCPCMLNGVAYSPGEVVRAACQSCQCTMGHWTCTGQPCPGHCSLEGGSFVTTFDARPYRFHGTCTYILLQSPQLPNEGTLMAVYDKSGYSHSETSLVAIVYLSGQDKIVISEDEVTNNGDTKWLPYQTRNITIFRQTSTHLQMATTFGLEIVVQRQPVFQVYITLGPQFRGQTRGLCGNFNGNTTDEFTSSAGIDEGTAALFVDSWRAGNCPAALEREIDPCSMSQLNKMYAETHCSVLLKKDGVFEKCHAVLDPKPFYKRCVYQACNYEETFPHICAALGAYVHACSSQAVLLGDWRDSVYNCTIPCTGNRTFSQQSQACDHTCLSLSNREVECHPSAVPVDGCNCPDGTYLDHRNECVHKAQCPCLLESHKFILAGQSTMVNGIICHCINGRLSCPGQSQVFLASCPAPKTFQSCSQSSEDKFGAACAPTCQMLATGITCVPTKCEPGCVCPEGFYENTSGQCVLPGQCPCDFAGVSYPGGAVLHTDCKNCTCSQGRWTCQQSAHCPSTCILYGEGHIITFDGQRFVFNGNCKYTLATDDCGANSQPSFKILVENVVCGKSGATCSRAIQILLGGLTITMADRNYSISGENSQVHVLVKPSSLNLVLDIDIPNRLNMTLVWNKHMSVSIRVHRASQDALCGLCGNCNGNMKDDFETRSKYVASNELEFVNSWKESPLCRDASYAEDPCSLNPFRRPWAERKCSIIHSQTFTACHSKVYRMPYYEACVRDACLCDKGGDCECLCDAVAAYAKACLDKGVCVDWRAPDFCPIYCDFYNTHSQVGDGKFQYTQEANCTWHYQPCLCPGRLDSFPDTNVEGCYNCSQDEYFDHHTGTCVPCSKSSCRQAACLPARCGMPWCSRPLTSCCPAPTSLTSRASTLSTPSLTPTPQSLSSPSSPQVLWSTSTPRFISSSPTTTTVKPPAPTATLPLMTTSTRAPTQAPSLISTFRTSPAPLPHPTATQHTKSTLPIATTITQTGSPRTLTSESPPSTPHMPWTSQASYTSSASTTAHPSLHLTQTMSPVALTSGTLLSTQHIPSTSHPLYTTSASTTARPSIQLTGTSLKTTSTFPTPSGPQTSPTSLVSTLSTLSLTPTSQTLNAQSTTEVPSESHHPSSMTTTPSTTVVRATGPTYTSPLITTSTSAPHRSFVTSTTYPASLSQLSSSPHPKPTSPLSTNITPTPTNTQTGTPVAHTSSATHTSTQTSRTSQSSNTTSASNTAHPSVPLPGTSVQITSTYPPPPGPQTSLTSRASTLSTPSLTPTPQSLSSPSSPQVLWSTSTPRFISSSPTTTTVKPTAPTATLPLMTTSTRASTQAPSLISSFRTSPAPLPHPTSTPHSKSTLPIATTITQTGSPRTLTSESPHSTPHMPWTSQASYTSSASTTAHPSLHLTATPLKTTSPFPNPPTAHTSLTSLVSTLSTGSLTPSSQSIPSPSSPEVLWTASSPGSTGSSLSTTTVKASRPTSTAPLTTTSTRATTRVNTSVTTSRTSTAPLSFPSTTTYLKSTLPLATTIKQTMSAMALTSGTLLSTQHIPSTSHPLYTTSASTTARPSIQLTGTSLKTTSTFPTPSGPQTSPTSLVSTLSTLSLTPTSQTLNAQSTTEVPSESHHPSSMTTTPSTTVVRATGPTYTSPLITTSTSAPHRSFVTSTTYPASLSQLSSSPHPKPTSPLSTNITPTPTNTQTGTPVAHTSSATHTSTQTSRTSQSSNTTSASNTAHPSVPLPGTSVQITSTYPPPPGPQTSLTSRASTLSTPSLTPTPQSLSSPSSPQVLWSTSTPRFISSSPTTTTVKPTAPTATLPLMTTSTRASTQAPTNTSINTSRSSAAPLSLPLSSPYPKPTLSLTTTIKQTGSPVALTSLALPSTQQTPLTSHSLYSTSASTTARPSIHLTVTSLKTSSAFPTPTGPQTSPTSLISTLSTSPLTSPSHWPTSPELLWSISSPRLMGSSLSTTAFQSTRPTSSAAQMTTSSRASTQAHSSVVTLRTSASSLSHLSSSPYMESTSPLSTSIITTPTNRQTPSPMAHTSSATHTSTHTLWTSQSPYTASASTTLQHSVPLSGTSLQTTSAYPTSTGHKSSVTSLGTTLSTISLRPTSQSLTSPSSPEVLWSTSIPRPMDTSLSTTAVKATGPRSTSPLMTTSTWASTQAHWSFHTARTSSYLRSSSSPLSSISTSSSTLSPAASPSALRSLFTTSVSLETTHPSTLLPKASSTTSRSPLTTSSTSVPSTSPTAPPLYAPTSSSIPPAPFPTASTTGSHFPSPSVPNPSPGFPSTSRITPSASPSSAFSQSTTSQLTSLTTQASMPGLVSSTLRMTSSTVSPTTNLTSSPPGTSRLLTSMLLSSYITSHGSSSTFPPATPSRVAPSVSSDGACSVQEHEQEITYQGCTANVTLTRCEGACASSVSFNITTQQVDAQCSCCYPLNAYRKQLLLPCADPSAPGQQLKVTLQVFSGCACQLSHCRD</sequence>
<comment type="subcellular location">
    <subcellularLocation>
        <location evidence="1">Secreted</location>
    </subcellularLocation>
</comment>
<feature type="region of interest" description="Disordered" evidence="12">
    <location>
        <begin position="2583"/>
        <end position="2682"/>
    </location>
</feature>
<dbReference type="FunFam" id="2.10.25.10:FF:000153">
    <property type="entry name" value="MUC5B isoform 1"/>
    <property type="match status" value="1"/>
</dbReference>
<evidence type="ECO:0000256" key="3">
    <source>
        <dbReference type="ARBA" id="ARBA00022729"/>
    </source>
</evidence>
<protein>
    <recommendedName>
        <fullName evidence="10">Mucin-2</fullName>
    </recommendedName>
</protein>
<feature type="region of interest" description="Disordered" evidence="12">
    <location>
        <begin position="2475"/>
        <end position="2496"/>
    </location>
</feature>
<dbReference type="GO" id="GO:0070701">
    <property type="term" value="C:mucus layer"/>
    <property type="evidence" value="ECO:0007669"/>
    <property type="project" value="UniProtKB-ARBA"/>
</dbReference>
<feature type="compositionally biased region" description="Polar residues" evidence="12">
    <location>
        <begin position="2693"/>
        <end position="2711"/>
    </location>
</feature>
<feature type="region of interest" description="Disordered" evidence="12">
    <location>
        <begin position="1265"/>
        <end position="1397"/>
    </location>
</feature>
<feature type="compositionally biased region" description="Polar residues" evidence="12">
    <location>
        <begin position="2191"/>
        <end position="2203"/>
    </location>
</feature>
<keyword evidence="3 13" id="KW-0732">Signal</keyword>
<feature type="domain" description="VWFD" evidence="15">
    <location>
        <begin position="35"/>
        <end position="244"/>
    </location>
</feature>
<comment type="caution">
    <text evidence="11">Lacks conserved residue(s) required for the propagation of feature annotation.</text>
</comment>
<feature type="compositionally biased region" description="Low complexity" evidence="12">
    <location>
        <begin position="2475"/>
        <end position="2486"/>
    </location>
</feature>
<feature type="compositionally biased region" description="Low complexity" evidence="12">
    <location>
        <begin position="1995"/>
        <end position="2005"/>
    </location>
</feature>
<dbReference type="InterPro" id="IPR001007">
    <property type="entry name" value="VWF_dom"/>
</dbReference>
<feature type="compositionally biased region" description="Low complexity" evidence="12">
    <location>
        <begin position="1757"/>
        <end position="1770"/>
    </location>
</feature>
<dbReference type="GO" id="GO:0005615">
    <property type="term" value="C:extracellular space"/>
    <property type="evidence" value="ECO:0007669"/>
    <property type="project" value="TreeGrafter"/>
</dbReference>